<dbReference type="GO" id="GO:0016787">
    <property type="term" value="F:hydrolase activity"/>
    <property type="evidence" value="ECO:0007669"/>
    <property type="project" value="UniProtKB-KW"/>
</dbReference>
<keyword evidence="3" id="KW-0255">Endonuclease</keyword>
<dbReference type="PANTHER" id="PTHR30636:SF3">
    <property type="entry name" value="UPF0701 PROTEIN YICC"/>
    <property type="match status" value="1"/>
</dbReference>
<dbReference type="InterPro" id="IPR005229">
    <property type="entry name" value="YicC/YloC-like"/>
</dbReference>
<feature type="domain" description="Endoribonuclease YicC-like N-terminal" evidence="7">
    <location>
        <begin position="3"/>
        <end position="155"/>
    </location>
</feature>
<reference evidence="10" key="1">
    <citation type="submission" date="2016-10" db="EMBL/GenBank/DDBJ databases">
        <authorList>
            <person name="Varghese N."/>
            <person name="Submissions S."/>
        </authorList>
    </citation>
    <scope>NUCLEOTIDE SEQUENCE [LARGE SCALE GENOMIC DNA]</scope>
    <source>
        <strain evidence="10">XBD2006</strain>
    </source>
</reference>
<keyword evidence="4" id="KW-0378">Hydrolase</keyword>
<keyword evidence="2" id="KW-0540">Nuclease</keyword>
<evidence type="ECO:0000256" key="4">
    <source>
        <dbReference type="ARBA" id="ARBA00022801"/>
    </source>
</evidence>
<comment type="cofactor">
    <cofactor evidence="1">
        <name>a divalent metal cation</name>
        <dbReference type="ChEBI" id="CHEBI:60240"/>
    </cofactor>
</comment>
<evidence type="ECO:0000256" key="5">
    <source>
        <dbReference type="ARBA" id="ARBA00035648"/>
    </source>
</evidence>
<evidence type="ECO:0000313" key="10">
    <source>
        <dbReference type="Proteomes" id="UP000183047"/>
    </source>
</evidence>
<dbReference type="InterPro" id="IPR013551">
    <property type="entry name" value="YicC-like_C"/>
</dbReference>
<dbReference type="EMBL" id="FMUR01000003">
    <property type="protein sequence ID" value="SCX74814.1"/>
    <property type="molecule type" value="Genomic_DNA"/>
</dbReference>
<evidence type="ECO:0000256" key="6">
    <source>
        <dbReference type="SAM" id="Coils"/>
    </source>
</evidence>
<protein>
    <submittedName>
        <fullName evidence="9">TIGR00255 family protein</fullName>
    </submittedName>
</protein>
<evidence type="ECO:0000313" key="9">
    <source>
        <dbReference type="EMBL" id="SCX74814.1"/>
    </source>
</evidence>
<dbReference type="InterPro" id="IPR013527">
    <property type="entry name" value="YicC-like_N"/>
</dbReference>
<dbReference type="AlphaFoldDB" id="A0A1G5AAA6"/>
<keyword evidence="6" id="KW-0175">Coiled coil</keyword>
<feature type="coiled-coil region" evidence="6">
    <location>
        <begin position="156"/>
        <end position="205"/>
    </location>
</feature>
<dbReference type="OrthoDB" id="9771229at2"/>
<dbReference type="Proteomes" id="UP000183047">
    <property type="component" value="Unassembled WGS sequence"/>
</dbReference>
<evidence type="ECO:0000256" key="3">
    <source>
        <dbReference type="ARBA" id="ARBA00022759"/>
    </source>
</evidence>
<evidence type="ECO:0000256" key="2">
    <source>
        <dbReference type="ARBA" id="ARBA00022722"/>
    </source>
</evidence>
<proteinExistence type="inferred from homology"/>
<feature type="domain" description="Endoribonuclease YicC-like C-terminal" evidence="8">
    <location>
        <begin position="173"/>
        <end position="295"/>
    </location>
</feature>
<dbReference type="GO" id="GO:0004521">
    <property type="term" value="F:RNA endonuclease activity"/>
    <property type="evidence" value="ECO:0007669"/>
    <property type="project" value="InterPro"/>
</dbReference>
<comment type="similarity">
    <text evidence="5">Belongs to the YicC/YloC family.</text>
</comment>
<dbReference type="RefSeq" id="WP_074460896.1">
    <property type="nucleotide sequence ID" value="NZ_FMUR01000003.1"/>
</dbReference>
<dbReference type="PANTHER" id="PTHR30636">
    <property type="entry name" value="UPF0701 PROTEIN YICC"/>
    <property type="match status" value="1"/>
</dbReference>
<dbReference type="NCBIfam" id="TIGR00255">
    <property type="entry name" value="YicC/YloC family endoribonuclease"/>
    <property type="match status" value="1"/>
</dbReference>
<gene>
    <name evidence="9" type="ORF">SAMN02910451_00009</name>
</gene>
<name>A0A1G5AAA6_9FIRM</name>
<organism evidence="9 10">
    <name type="scientific">Butyrivibrio hungatei</name>
    <dbReference type="NCBI Taxonomy" id="185008"/>
    <lineage>
        <taxon>Bacteria</taxon>
        <taxon>Bacillati</taxon>
        <taxon>Bacillota</taxon>
        <taxon>Clostridia</taxon>
        <taxon>Lachnospirales</taxon>
        <taxon>Lachnospiraceae</taxon>
        <taxon>Butyrivibrio</taxon>
    </lineage>
</organism>
<evidence type="ECO:0000259" key="7">
    <source>
        <dbReference type="Pfam" id="PF03755"/>
    </source>
</evidence>
<dbReference type="Pfam" id="PF03755">
    <property type="entry name" value="YicC-like_N"/>
    <property type="match status" value="1"/>
</dbReference>
<evidence type="ECO:0000259" key="8">
    <source>
        <dbReference type="Pfam" id="PF08340"/>
    </source>
</evidence>
<accession>A0A1G5AAA6</accession>
<evidence type="ECO:0000256" key="1">
    <source>
        <dbReference type="ARBA" id="ARBA00001968"/>
    </source>
</evidence>
<keyword evidence="10" id="KW-1185">Reference proteome</keyword>
<dbReference type="Pfam" id="PF08340">
    <property type="entry name" value="YicC-like_C"/>
    <property type="match status" value="1"/>
</dbReference>
<dbReference type="STRING" id="185008.bhn_I1518"/>
<sequence length="295" mass="34201">MVCSMTGFGRSEVTEGQRKYIVELKSVNNRYLDINIKMPKKFNAFESAIRSELKGYMKRGKVDVFVSYEDFSESESKVKYNKAIAQEYYDALQEMIKDFNLDDEIRLPLLSKFPEVFTMEEEELDEEEVWTGLKKALNEAGKQFMESRAKEGEFLCADLKAKLDEMLENVEYITERSPEIIKEYKAKLREKIQDLMEDKQIDENRLAMEVTIFADKVCVDEELTRLRSHIEATSDALGNGDDKDGIGRKLDFLAQEMNREANTILSKSTDLKISDRGISLKTNIEKVREQIQNIE</sequence>